<evidence type="ECO:0000313" key="1">
    <source>
        <dbReference type="EMBL" id="ODM87200.1"/>
    </source>
</evidence>
<dbReference type="AlphaFoldDB" id="A0A1D2M2K9"/>
<dbReference type="PANTHER" id="PTHR33198">
    <property type="entry name" value="ANK_REP_REGION DOMAIN-CONTAINING PROTEIN-RELATED"/>
    <property type="match status" value="1"/>
</dbReference>
<organism evidence="1 2">
    <name type="scientific">Orchesella cincta</name>
    <name type="common">Springtail</name>
    <name type="synonym">Podura cincta</name>
    <dbReference type="NCBI Taxonomy" id="48709"/>
    <lineage>
        <taxon>Eukaryota</taxon>
        <taxon>Metazoa</taxon>
        <taxon>Ecdysozoa</taxon>
        <taxon>Arthropoda</taxon>
        <taxon>Hexapoda</taxon>
        <taxon>Collembola</taxon>
        <taxon>Entomobryomorpha</taxon>
        <taxon>Entomobryoidea</taxon>
        <taxon>Orchesellidae</taxon>
        <taxon>Orchesellinae</taxon>
        <taxon>Orchesella</taxon>
    </lineage>
</organism>
<sequence length="120" mass="14014">MIPEATGSNKKDVNVRVAVTTVSLSCEDAVELYDTFTWENPNDKENFDLIYMPEAGESEPVDRYLTDLRKIADHCEFTDKPRRLRDQLVFGIRDDRVRERLLREPDPPLEKVIEKNQQMS</sequence>
<dbReference type="OrthoDB" id="8195376at2759"/>
<comment type="caution">
    <text evidence="1">The sequence shown here is derived from an EMBL/GenBank/DDBJ whole genome shotgun (WGS) entry which is preliminary data.</text>
</comment>
<name>A0A1D2M2K9_ORCCI</name>
<proteinExistence type="predicted"/>
<evidence type="ECO:0000313" key="2">
    <source>
        <dbReference type="Proteomes" id="UP000094527"/>
    </source>
</evidence>
<accession>A0A1D2M2K9</accession>
<gene>
    <name evidence="1" type="ORF">Ocin01_19482</name>
</gene>
<reference evidence="1 2" key="1">
    <citation type="journal article" date="2016" name="Genome Biol. Evol.">
        <title>Gene Family Evolution Reflects Adaptation to Soil Environmental Stressors in the Genome of the Collembolan Orchesella cincta.</title>
        <authorList>
            <person name="Faddeeva-Vakhrusheva A."/>
            <person name="Derks M.F."/>
            <person name="Anvar S.Y."/>
            <person name="Agamennone V."/>
            <person name="Suring W."/>
            <person name="Smit S."/>
            <person name="van Straalen N.M."/>
            <person name="Roelofs D."/>
        </authorList>
    </citation>
    <scope>NUCLEOTIDE SEQUENCE [LARGE SCALE GENOMIC DNA]</scope>
    <source>
        <tissue evidence="1">Mixed pool</tissue>
    </source>
</reference>
<keyword evidence="2" id="KW-1185">Reference proteome</keyword>
<protein>
    <submittedName>
        <fullName evidence="1">Uncharacterized protein</fullName>
    </submittedName>
</protein>
<dbReference type="Proteomes" id="UP000094527">
    <property type="component" value="Unassembled WGS sequence"/>
</dbReference>
<dbReference type="EMBL" id="LJIJ01005915">
    <property type="protein sequence ID" value="ODM87200.1"/>
    <property type="molecule type" value="Genomic_DNA"/>
</dbReference>